<feature type="domain" description="Helix-turn-helix type 11" evidence="1">
    <location>
        <begin position="6"/>
        <end position="60"/>
    </location>
</feature>
<gene>
    <name evidence="3" type="ORF">FGK64_11255</name>
</gene>
<evidence type="ECO:0000259" key="2">
    <source>
        <dbReference type="Pfam" id="PF13280"/>
    </source>
</evidence>
<dbReference type="PANTHER" id="PTHR34580:SF3">
    <property type="entry name" value="PROTEIN PAFB"/>
    <property type="match status" value="1"/>
</dbReference>
<dbReference type="InterPro" id="IPR013196">
    <property type="entry name" value="HTH_11"/>
</dbReference>
<dbReference type="PANTHER" id="PTHR34580">
    <property type="match status" value="1"/>
</dbReference>
<dbReference type="InterPro" id="IPR026881">
    <property type="entry name" value="WYL_dom"/>
</dbReference>
<evidence type="ECO:0000259" key="1">
    <source>
        <dbReference type="Pfam" id="PF08279"/>
    </source>
</evidence>
<accession>A0ABY2XAC4</accession>
<sequence length="231" mass="25905">MKRSNRLFEIIQILRATPRPVTAAALAEQLEVSERTVYRDIVALQAMRTPIEGEAGVGYIMRRGYDLPPLNFDAEEVEALQVGLSMLARTGDSALQQAAARISAKIEALHNRADWLQVAPWGAPLDDPALGCVSKALLRDAVKAERKLRITYRDAAGVETQRVVRPIGIVYHVECAMLATWCELRNTFRHFRTDRIWACEELDDYFTGQGDTLRLLWLEQQAFTAPEPVAG</sequence>
<dbReference type="EMBL" id="VCPC01000002">
    <property type="protein sequence ID" value="TMV13321.1"/>
    <property type="molecule type" value="Genomic_DNA"/>
</dbReference>
<dbReference type="PROSITE" id="PS52050">
    <property type="entry name" value="WYL"/>
    <property type="match status" value="1"/>
</dbReference>
<dbReference type="InterPro" id="IPR051534">
    <property type="entry name" value="CBASS_pafABC_assoc_protein"/>
</dbReference>
<organism evidence="3 4">
    <name type="scientific">Arenibacterium halophilum</name>
    <dbReference type="NCBI Taxonomy" id="2583821"/>
    <lineage>
        <taxon>Bacteria</taxon>
        <taxon>Pseudomonadati</taxon>
        <taxon>Pseudomonadota</taxon>
        <taxon>Alphaproteobacteria</taxon>
        <taxon>Rhodobacterales</taxon>
        <taxon>Paracoccaceae</taxon>
        <taxon>Arenibacterium</taxon>
    </lineage>
</organism>
<evidence type="ECO:0000313" key="4">
    <source>
        <dbReference type="Proteomes" id="UP001191082"/>
    </source>
</evidence>
<protein>
    <submittedName>
        <fullName evidence="3">YafY family transcriptional regulator</fullName>
    </submittedName>
</protein>
<dbReference type="Pfam" id="PF13280">
    <property type="entry name" value="WYL"/>
    <property type="match status" value="1"/>
</dbReference>
<dbReference type="InterPro" id="IPR036388">
    <property type="entry name" value="WH-like_DNA-bd_sf"/>
</dbReference>
<dbReference type="InterPro" id="IPR036390">
    <property type="entry name" value="WH_DNA-bd_sf"/>
</dbReference>
<dbReference type="Gene3D" id="1.10.10.10">
    <property type="entry name" value="Winged helix-like DNA-binding domain superfamily/Winged helix DNA-binding domain"/>
    <property type="match status" value="1"/>
</dbReference>
<dbReference type="RefSeq" id="WP_138863877.1">
    <property type="nucleotide sequence ID" value="NZ_VCPC01000002.1"/>
</dbReference>
<feature type="domain" description="WYL" evidence="2">
    <location>
        <begin position="137"/>
        <end position="199"/>
    </location>
</feature>
<name>A0ABY2XAC4_9RHOB</name>
<reference evidence="3 4" key="1">
    <citation type="submission" date="2019-05" db="EMBL/GenBank/DDBJ databases">
        <title>Marivita sp. nov. isolated from sea sediment.</title>
        <authorList>
            <person name="Kim W."/>
        </authorList>
    </citation>
    <scope>NUCLEOTIDE SEQUENCE [LARGE SCALE GENOMIC DNA]</scope>
    <source>
        <strain evidence="3 4">CAU 1492</strain>
    </source>
</reference>
<dbReference type="SUPFAM" id="SSF46785">
    <property type="entry name" value="Winged helix' DNA-binding domain"/>
    <property type="match status" value="1"/>
</dbReference>
<dbReference type="Pfam" id="PF08279">
    <property type="entry name" value="HTH_11"/>
    <property type="match status" value="1"/>
</dbReference>
<dbReference type="Proteomes" id="UP001191082">
    <property type="component" value="Unassembled WGS sequence"/>
</dbReference>
<evidence type="ECO:0000313" key="3">
    <source>
        <dbReference type="EMBL" id="TMV13321.1"/>
    </source>
</evidence>
<keyword evidence="4" id="KW-1185">Reference proteome</keyword>
<proteinExistence type="predicted"/>
<comment type="caution">
    <text evidence="3">The sequence shown here is derived from an EMBL/GenBank/DDBJ whole genome shotgun (WGS) entry which is preliminary data.</text>
</comment>